<keyword evidence="3" id="KW-0347">Helicase</keyword>
<dbReference type="InterPro" id="IPR054712">
    <property type="entry name" value="Cas3-like_dom"/>
</dbReference>
<dbReference type="SUPFAM" id="SSF52540">
    <property type="entry name" value="P-loop containing nucleoside triphosphate hydrolases"/>
    <property type="match status" value="1"/>
</dbReference>
<reference evidence="8" key="1">
    <citation type="journal article" date="2014" name="Int. J. Syst. Evol. Microbiol.">
        <title>Complete genome sequence of Corynebacterium casei LMG S-19264T (=DSM 44701T), isolated from a smear-ripened cheese.</title>
        <authorList>
            <consortium name="US DOE Joint Genome Institute (JGI-PGF)"/>
            <person name="Walter F."/>
            <person name="Albersmeier A."/>
            <person name="Kalinowski J."/>
            <person name="Ruckert C."/>
        </authorList>
    </citation>
    <scope>NUCLEOTIDE SEQUENCE</scope>
    <source>
        <strain evidence="8">CGMCC 4.7278</strain>
    </source>
</reference>
<evidence type="ECO:0000256" key="1">
    <source>
        <dbReference type="ARBA" id="ARBA00022741"/>
    </source>
</evidence>
<keyword evidence="2" id="KW-0378">Hydrolase</keyword>
<dbReference type="GO" id="GO:0005524">
    <property type="term" value="F:ATP binding"/>
    <property type="evidence" value="ECO:0007669"/>
    <property type="project" value="UniProtKB-KW"/>
</dbReference>
<dbReference type="PROSITE" id="PS51643">
    <property type="entry name" value="HD_CAS3"/>
    <property type="match status" value="1"/>
</dbReference>
<dbReference type="InterPro" id="IPR027417">
    <property type="entry name" value="P-loop_NTPase"/>
</dbReference>
<evidence type="ECO:0000256" key="5">
    <source>
        <dbReference type="ARBA" id="ARBA00023118"/>
    </source>
</evidence>
<evidence type="ECO:0000256" key="2">
    <source>
        <dbReference type="ARBA" id="ARBA00022801"/>
    </source>
</evidence>
<sequence length="830" mass="90376">MLANPQTPVMSTVAELLWELHGVDRDASDERSPLHVTRLRGGVPSSRGWVDYPAAPSVICATPDMWGSRLLFRGYGTARLAWPRAAGLLAVDSVVVIDEAHLSRQLTRTARRVAALVTVAERGWTGPTPLQVVETTATPDQQVTSHIGVDEADVAKNPVLADRLQRPKPVALVPVSGWSSRAAAKRTADALATQAVNLLGDETIGVFANTIQTAIAVATTLRKKTVDGRALNVVLICGQVRAVDLELLSDAYPGIFTTEGNPDVDVIVSTQSLEVGVDLDFAAIVTELASGSALAQRAGRVNRRGRRDSGPVVVVVPDEEPRSDSKSPPYEGDELVAAYQWLTRRADSAEGLAPWALRGDPPPVARDRRKLLQRPEIAQAWHWARTSDDLAADPTLDLWLSDSLEPDFTVGIVVRELPEDDADALDLVRSLRPRPHETFPVRLSTARTCMTELYAATPDVAQRAILVRGTDVEPVTWTGTDKRPQLRPGDVVVVGTDAELFTETGDKAWPPVVAPEGPRHTADDVLESVAKLNRELRPGEVVHRIDLAGHPQLANLLKRDQTALDISQSVASWLDSQVDSPMAAAAAKLLRDAPLQTDVQLQYDEDPEDGKDDDEDAKPTRVVIIDGRRATADEDLRQERTENPVPVLLDSHQRAVADRVEQLAVRLRIPADLVRALREAALHHDDGKTDPRFQIRLGARPGVLLAKSRLNRTPDAARRQRDNSGLPPGWRHEQRSVVDAWDDLEADRPLTARLIGTTHGHGRSGFPHTSAELLGPTGSEAAATVAAMLFDEGGWDELMEQTDREYGVWICAYLEAILRAADGRVSAEGN</sequence>
<keyword evidence="5" id="KW-0051">Antiviral defense</keyword>
<dbReference type="GO" id="GO:0051607">
    <property type="term" value="P:defense response to virus"/>
    <property type="evidence" value="ECO:0007669"/>
    <property type="project" value="UniProtKB-KW"/>
</dbReference>
<evidence type="ECO:0000256" key="3">
    <source>
        <dbReference type="ARBA" id="ARBA00022806"/>
    </source>
</evidence>
<keyword evidence="4" id="KW-0067">ATP-binding</keyword>
<gene>
    <name evidence="8" type="ORF">GCM10011591_41450</name>
</gene>
<dbReference type="AlphaFoldDB" id="A0A917QSD3"/>
<accession>A0A917QSD3</accession>
<evidence type="ECO:0000256" key="6">
    <source>
        <dbReference type="SAM" id="MobiDB-lite"/>
    </source>
</evidence>
<dbReference type="GO" id="GO:0004386">
    <property type="term" value="F:helicase activity"/>
    <property type="evidence" value="ECO:0007669"/>
    <property type="project" value="UniProtKB-KW"/>
</dbReference>
<proteinExistence type="predicted"/>
<dbReference type="InterPro" id="IPR006483">
    <property type="entry name" value="CRISPR-assoc_Cas3_HD"/>
</dbReference>
<dbReference type="GO" id="GO:0016787">
    <property type="term" value="F:hydrolase activity"/>
    <property type="evidence" value="ECO:0007669"/>
    <property type="project" value="UniProtKB-KW"/>
</dbReference>
<name>A0A917QSD3_9NOCA</name>
<evidence type="ECO:0000256" key="4">
    <source>
        <dbReference type="ARBA" id="ARBA00022840"/>
    </source>
</evidence>
<comment type="caution">
    <text evidence="8">The sequence shown here is derived from an EMBL/GenBank/DDBJ whole genome shotgun (WGS) entry which is preliminary data.</text>
</comment>
<organism evidence="8 9">
    <name type="scientific">Nocardia camponoti</name>
    <dbReference type="NCBI Taxonomy" id="1616106"/>
    <lineage>
        <taxon>Bacteria</taxon>
        <taxon>Bacillati</taxon>
        <taxon>Actinomycetota</taxon>
        <taxon>Actinomycetes</taxon>
        <taxon>Mycobacteriales</taxon>
        <taxon>Nocardiaceae</taxon>
        <taxon>Nocardia</taxon>
    </lineage>
</organism>
<reference evidence="8" key="2">
    <citation type="submission" date="2020-09" db="EMBL/GenBank/DDBJ databases">
        <authorList>
            <person name="Sun Q."/>
            <person name="Zhou Y."/>
        </authorList>
    </citation>
    <scope>NUCLEOTIDE SEQUENCE</scope>
    <source>
        <strain evidence="8">CGMCC 4.7278</strain>
    </source>
</reference>
<evidence type="ECO:0000259" key="7">
    <source>
        <dbReference type="PROSITE" id="PS51643"/>
    </source>
</evidence>
<keyword evidence="1" id="KW-0547">Nucleotide-binding</keyword>
<feature type="region of interest" description="Disordered" evidence="6">
    <location>
        <begin position="712"/>
        <end position="731"/>
    </location>
</feature>
<dbReference type="Gene3D" id="3.40.50.300">
    <property type="entry name" value="P-loop containing nucleotide triphosphate hydrolases"/>
    <property type="match status" value="1"/>
</dbReference>
<protein>
    <recommendedName>
        <fullName evidence="7">HD Cas3-type domain-containing protein</fullName>
    </recommendedName>
</protein>
<keyword evidence="9" id="KW-1185">Reference proteome</keyword>
<dbReference type="Pfam" id="PF22590">
    <property type="entry name" value="Cas3-like_C_2"/>
    <property type="match status" value="1"/>
</dbReference>
<dbReference type="Proteomes" id="UP000612956">
    <property type="component" value="Unassembled WGS sequence"/>
</dbReference>
<evidence type="ECO:0000313" key="9">
    <source>
        <dbReference type="Proteomes" id="UP000612956"/>
    </source>
</evidence>
<feature type="domain" description="HD Cas3-type" evidence="7">
    <location>
        <begin position="642"/>
        <end position="825"/>
    </location>
</feature>
<dbReference type="EMBL" id="BMMW01000004">
    <property type="protein sequence ID" value="GGK64902.1"/>
    <property type="molecule type" value="Genomic_DNA"/>
</dbReference>
<evidence type="ECO:0000313" key="8">
    <source>
        <dbReference type="EMBL" id="GGK64902.1"/>
    </source>
</evidence>